<dbReference type="OrthoDB" id="6761697at2759"/>
<evidence type="ECO:0000256" key="4">
    <source>
        <dbReference type="PROSITE-ProRule" id="PRU00146"/>
    </source>
</evidence>
<protein>
    <recommendedName>
        <fullName evidence="6">PHD-type domain-containing protein</fullName>
    </recommendedName>
</protein>
<dbReference type="PROSITE" id="PS50016">
    <property type="entry name" value="ZF_PHD_2"/>
    <property type="match status" value="1"/>
</dbReference>
<sequence length="595" mass="67078">MPICSTCTSAITSKTPGLPCSGSCEKYFHGKCVGLSGQDVGRLIMPGALWNCADCRSVSQKRASLLAAGNDDEIEGECSISSMSILKEIQTEMKAFNSKYDTILESVNFCSNQITTFERLLSELNKRMTTIEKLSKENADLKVMVGQLTTRIDNIEQQARLNNIEIQGVPEKSNENIIQILEHIGQHIQCTISPSNVNSTHRVAHSTQSEKPKSIIVKFHSKVKRDEILAAAKIKRLSYSDKSQPGLVIENISRGLFINEHLTTNTKLLLKKAKDMSKSNNYKFVWVRNGGVFARKNERSKVLRIVNEKLIEIIIKKKVPNDVKLSENVRRMIEGGDNCEFFDSISDSQPFDITNKLTITNLKCEIKCKDTEIDCLQRLNSELVRSITDKETIISLLNSDIQNRNRPSGERKQHYNVATLTNSTRASVISKPQTESKKNYSTIASKQSITVEQVSESINQAGTSKQNQHLVQPNEHNVTPVVTPWTTVNHRKKRSELLVGTNSLSNSSLKGIPKTMVLHVSRLNPNTTTEDLKSFLKPNFPEVVCENWKSIVPEIYALFKVTIYDKNSQKAMESSVWPEDAHVQRFFFSKRTWKL</sequence>
<organism evidence="7 8">
    <name type="scientific">Phaedon cochleariae</name>
    <name type="common">Mustard beetle</name>
    <dbReference type="NCBI Taxonomy" id="80249"/>
    <lineage>
        <taxon>Eukaryota</taxon>
        <taxon>Metazoa</taxon>
        <taxon>Ecdysozoa</taxon>
        <taxon>Arthropoda</taxon>
        <taxon>Hexapoda</taxon>
        <taxon>Insecta</taxon>
        <taxon>Pterygota</taxon>
        <taxon>Neoptera</taxon>
        <taxon>Endopterygota</taxon>
        <taxon>Coleoptera</taxon>
        <taxon>Polyphaga</taxon>
        <taxon>Cucujiformia</taxon>
        <taxon>Chrysomeloidea</taxon>
        <taxon>Chrysomelidae</taxon>
        <taxon>Chrysomelinae</taxon>
        <taxon>Chrysomelini</taxon>
        <taxon>Phaedon</taxon>
    </lineage>
</organism>
<dbReference type="PROSITE" id="PS01359">
    <property type="entry name" value="ZF_PHD_1"/>
    <property type="match status" value="1"/>
</dbReference>
<dbReference type="SMART" id="SM00249">
    <property type="entry name" value="PHD"/>
    <property type="match status" value="1"/>
</dbReference>
<evidence type="ECO:0000313" key="7">
    <source>
        <dbReference type="EMBL" id="CAG9825656.1"/>
    </source>
</evidence>
<dbReference type="EMBL" id="OU896715">
    <property type="protein sequence ID" value="CAG9825656.1"/>
    <property type="molecule type" value="Genomic_DNA"/>
</dbReference>
<keyword evidence="5" id="KW-0175">Coiled coil</keyword>
<dbReference type="Gene3D" id="3.30.70.1820">
    <property type="entry name" value="L1 transposable element, RRM domain"/>
    <property type="match status" value="1"/>
</dbReference>
<dbReference type="Gene3D" id="3.30.40.10">
    <property type="entry name" value="Zinc/RING finger domain, C3HC4 (zinc finger)"/>
    <property type="match status" value="1"/>
</dbReference>
<evidence type="ECO:0000256" key="5">
    <source>
        <dbReference type="SAM" id="Coils"/>
    </source>
</evidence>
<keyword evidence="1" id="KW-0479">Metal-binding</keyword>
<dbReference type="InterPro" id="IPR013083">
    <property type="entry name" value="Znf_RING/FYVE/PHD"/>
</dbReference>
<evidence type="ECO:0000256" key="1">
    <source>
        <dbReference type="ARBA" id="ARBA00022723"/>
    </source>
</evidence>
<dbReference type="InterPro" id="IPR001965">
    <property type="entry name" value="Znf_PHD"/>
</dbReference>
<keyword evidence="2 4" id="KW-0863">Zinc-finger</keyword>
<dbReference type="AlphaFoldDB" id="A0A9N9SKH1"/>
<dbReference type="GO" id="GO:0008270">
    <property type="term" value="F:zinc ion binding"/>
    <property type="evidence" value="ECO:0007669"/>
    <property type="project" value="UniProtKB-KW"/>
</dbReference>
<keyword evidence="8" id="KW-1185">Reference proteome</keyword>
<reference evidence="7" key="1">
    <citation type="submission" date="2022-01" db="EMBL/GenBank/DDBJ databases">
        <authorList>
            <person name="King R."/>
        </authorList>
    </citation>
    <scope>NUCLEOTIDE SEQUENCE</scope>
</reference>
<evidence type="ECO:0000256" key="2">
    <source>
        <dbReference type="ARBA" id="ARBA00022771"/>
    </source>
</evidence>
<dbReference type="SUPFAM" id="SSF57903">
    <property type="entry name" value="FYVE/PHD zinc finger"/>
    <property type="match status" value="1"/>
</dbReference>
<dbReference type="InterPro" id="IPR019786">
    <property type="entry name" value="Zinc_finger_PHD-type_CS"/>
</dbReference>
<feature type="domain" description="PHD-type" evidence="6">
    <location>
        <begin position="1"/>
        <end position="58"/>
    </location>
</feature>
<dbReference type="InterPro" id="IPR057251">
    <property type="entry name" value="FP_C"/>
</dbReference>
<keyword evidence="3" id="KW-0862">Zinc</keyword>
<dbReference type="Proteomes" id="UP001153737">
    <property type="component" value="Chromosome 9"/>
</dbReference>
<dbReference type="InterPro" id="IPR019787">
    <property type="entry name" value="Znf_PHD-finger"/>
</dbReference>
<evidence type="ECO:0000313" key="8">
    <source>
        <dbReference type="Proteomes" id="UP001153737"/>
    </source>
</evidence>
<accession>A0A9N9SKH1</accession>
<dbReference type="Pfam" id="PF25298">
    <property type="entry name" value="Baculo_FP_2nd"/>
    <property type="match status" value="1"/>
</dbReference>
<dbReference type="InterPro" id="IPR011011">
    <property type="entry name" value="Znf_FYVE_PHD"/>
</dbReference>
<name>A0A9N9SKH1_PHACE</name>
<evidence type="ECO:0000256" key="3">
    <source>
        <dbReference type="ARBA" id="ARBA00022833"/>
    </source>
</evidence>
<feature type="coiled-coil region" evidence="5">
    <location>
        <begin position="131"/>
        <end position="158"/>
    </location>
</feature>
<reference evidence="7" key="2">
    <citation type="submission" date="2022-10" db="EMBL/GenBank/DDBJ databases">
        <authorList>
            <consortium name="ENA_rothamsted_submissions"/>
            <consortium name="culmorum"/>
            <person name="King R."/>
        </authorList>
    </citation>
    <scope>NUCLEOTIDE SEQUENCE</scope>
</reference>
<gene>
    <name evidence="7" type="ORF">PHAECO_LOCUS12369</name>
</gene>
<evidence type="ECO:0000259" key="6">
    <source>
        <dbReference type="PROSITE" id="PS50016"/>
    </source>
</evidence>
<proteinExistence type="predicted"/>